<evidence type="ECO:0000313" key="4">
    <source>
        <dbReference type="Proteomes" id="UP000009027"/>
    </source>
</evidence>
<evidence type="ECO:0008006" key="5">
    <source>
        <dbReference type="Google" id="ProtNLM"/>
    </source>
</evidence>
<evidence type="ECO:0000313" key="3">
    <source>
        <dbReference type="EMBL" id="CCD20283.1"/>
    </source>
</evidence>
<feature type="compositionally biased region" description="Polar residues" evidence="1">
    <location>
        <begin position="382"/>
        <end position="391"/>
    </location>
</feature>
<sequence>MKRSAATTFVLGTLAAAMLVGVDGQTITKAGVGKLCNLARHLEAWTPSSEGEAAALEEAARAEGDLKRVLANMQSIAWALATAQEAIVEGNGQGKDDGEVDRTKAQAAMRETVAAISTDMASARLAAQGVVGQARLAAHGIRIAVAALATHDAMLFGTEEGQQKCVSDVGGAKNAYSNVYALCEKGEPEGTLANASQQALELEFTAGESASNGPADCTASSITHLGAKDTTSSKTKCACGPMMWMSKKGTSAWTTGELQKKSVTNSAKIKSRVWEQVGEAVKQIANWTQSEKQGTGKVQQDTVHALKTLCSARRTNKPLTCDDKATQQLVARLNEITAEAKERAALRNATDTRTDTAAQAQTTKEAQGTQRDTAHNADGSLPSKTVSTEGTQRGARSGAKTAQHTLAATIAFLRTAPGT</sequence>
<organism evidence="3 4">
    <name type="scientific">Trypanosoma vivax (strain Y486)</name>
    <dbReference type="NCBI Taxonomy" id="1055687"/>
    <lineage>
        <taxon>Eukaryota</taxon>
        <taxon>Discoba</taxon>
        <taxon>Euglenozoa</taxon>
        <taxon>Kinetoplastea</taxon>
        <taxon>Metakinetoplastina</taxon>
        <taxon>Trypanosomatida</taxon>
        <taxon>Trypanosomatidae</taxon>
        <taxon>Trypanosoma</taxon>
        <taxon>Duttonella</taxon>
    </lineage>
</organism>
<feature type="compositionally biased region" description="Low complexity" evidence="1">
    <location>
        <begin position="355"/>
        <end position="370"/>
    </location>
</feature>
<feature type="region of interest" description="Disordered" evidence="1">
    <location>
        <begin position="343"/>
        <end position="402"/>
    </location>
</feature>
<accession>F9WRU8</accession>
<dbReference type="Proteomes" id="UP000009027">
    <property type="component" value="Unassembled WGS sequence"/>
</dbReference>
<dbReference type="VEuPathDB" id="TriTrypDB:TvY486_0030580"/>
<feature type="signal peptide" evidence="2">
    <location>
        <begin position="1"/>
        <end position="24"/>
    </location>
</feature>
<gene>
    <name evidence="3" type="ORF">TvY486_0030580</name>
</gene>
<reference evidence="3 4" key="1">
    <citation type="journal article" date="2012" name="Proc. Natl. Acad. Sci. U.S.A.">
        <title>Antigenic diversity is generated by distinct evolutionary mechanisms in African trypanosome species.</title>
        <authorList>
            <person name="Jackson A.P."/>
            <person name="Berry A."/>
            <person name="Aslett M."/>
            <person name="Allison H.C."/>
            <person name="Burton P."/>
            <person name="Vavrova-Anderson J."/>
            <person name="Brown R."/>
            <person name="Browne H."/>
            <person name="Corton N."/>
            <person name="Hauser H."/>
            <person name="Gamble J."/>
            <person name="Gilderthorp R."/>
            <person name="Marcello L."/>
            <person name="McQuillan J."/>
            <person name="Otto T.D."/>
            <person name="Quail M.A."/>
            <person name="Sanders M.J."/>
            <person name="van Tonder A."/>
            <person name="Ginger M.L."/>
            <person name="Field M.C."/>
            <person name="Barry J.D."/>
            <person name="Hertz-Fowler C."/>
            <person name="Berriman M."/>
        </authorList>
    </citation>
    <scope>NUCLEOTIDE SEQUENCE</scope>
    <source>
        <strain evidence="3 4">Y486</strain>
    </source>
</reference>
<dbReference type="AlphaFoldDB" id="F9WRU8"/>
<proteinExistence type="predicted"/>
<feature type="chain" id="PRO_5003395030" description="Variant surface glycoprotein (VSG)" evidence="2">
    <location>
        <begin position="25"/>
        <end position="419"/>
    </location>
</feature>
<dbReference type="EMBL" id="CAEX01005207">
    <property type="protein sequence ID" value="CCD20283.1"/>
    <property type="molecule type" value="Genomic_DNA"/>
</dbReference>
<evidence type="ECO:0000256" key="1">
    <source>
        <dbReference type="SAM" id="MobiDB-lite"/>
    </source>
</evidence>
<name>F9WRU8_TRYVY</name>
<keyword evidence="2" id="KW-0732">Signal</keyword>
<evidence type="ECO:0000256" key="2">
    <source>
        <dbReference type="SAM" id="SignalP"/>
    </source>
</evidence>
<feature type="compositionally biased region" description="Basic and acidic residues" evidence="1">
    <location>
        <begin position="343"/>
        <end position="354"/>
    </location>
</feature>
<protein>
    <recommendedName>
        <fullName evidence="5">Variant surface glycoprotein (VSG)</fullName>
    </recommendedName>
</protein>
<keyword evidence="4" id="KW-1185">Reference proteome</keyword>